<evidence type="ECO:0000256" key="4">
    <source>
        <dbReference type="ARBA" id="ARBA00022692"/>
    </source>
</evidence>
<comment type="subcellular location">
    <subcellularLocation>
        <location evidence="1">Membrane</location>
        <topology evidence="1">Multi-pass membrane protein</topology>
    </subcellularLocation>
</comment>
<evidence type="ECO:0000256" key="2">
    <source>
        <dbReference type="ARBA" id="ARBA00010992"/>
    </source>
</evidence>
<feature type="transmembrane region" description="Helical" evidence="8">
    <location>
        <begin position="12"/>
        <end position="30"/>
    </location>
</feature>
<evidence type="ECO:0000313" key="10">
    <source>
        <dbReference type="EMBL" id="MFG1253131.1"/>
    </source>
</evidence>
<evidence type="ECO:0000256" key="5">
    <source>
        <dbReference type="ARBA" id="ARBA00022989"/>
    </source>
</evidence>
<dbReference type="NCBIfam" id="TIGR00879">
    <property type="entry name" value="SP"/>
    <property type="match status" value="1"/>
</dbReference>
<dbReference type="PANTHER" id="PTHR48020">
    <property type="entry name" value="PROTON MYO-INOSITOL COTRANSPORTER"/>
    <property type="match status" value="1"/>
</dbReference>
<keyword evidence="3 7" id="KW-0813">Transport</keyword>
<feature type="transmembrane region" description="Helical" evidence="8">
    <location>
        <begin position="414"/>
        <end position="436"/>
    </location>
</feature>
<dbReference type="InterPro" id="IPR020846">
    <property type="entry name" value="MFS_dom"/>
</dbReference>
<dbReference type="SUPFAM" id="SSF103473">
    <property type="entry name" value="MFS general substrate transporter"/>
    <property type="match status" value="1"/>
</dbReference>
<dbReference type="PROSITE" id="PS50850">
    <property type="entry name" value="MFS"/>
    <property type="match status" value="1"/>
</dbReference>
<organism evidence="10 11">
    <name type="scientific">Xanthobacter aminoxidans</name>
    <dbReference type="NCBI Taxonomy" id="186280"/>
    <lineage>
        <taxon>Bacteria</taxon>
        <taxon>Pseudomonadati</taxon>
        <taxon>Pseudomonadota</taxon>
        <taxon>Alphaproteobacteria</taxon>
        <taxon>Hyphomicrobiales</taxon>
        <taxon>Xanthobacteraceae</taxon>
        <taxon>Xanthobacter</taxon>
    </lineage>
</organism>
<evidence type="ECO:0000256" key="6">
    <source>
        <dbReference type="ARBA" id="ARBA00023136"/>
    </source>
</evidence>
<dbReference type="RefSeq" id="WP_284145553.1">
    <property type="nucleotide sequence ID" value="NZ_JAMJXC010000014.1"/>
</dbReference>
<name>A0ABW6ZJE4_9HYPH</name>
<gene>
    <name evidence="10" type="ORF">V5F30_13060</name>
</gene>
<feature type="transmembrane region" description="Helical" evidence="8">
    <location>
        <begin position="292"/>
        <end position="313"/>
    </location>
</feature>
<feature type="transmembrane region" description="Helical" evidence="8">
    <location>
        <begin position="384"/>
        <end position="408"/>
    </location>
</feature>
<keyword evidence="6 8" id="KW-0472">Membrane</keyword>
<comment type="similarity">
    <text evidence="2 7">Belongs to the major facilitator superfamily. Sugar transporter (TC 2.A.1.1) family.</text>
</comment>
<keyword evidence="5 8" id="KW-1133">Transmembrane helix</keyword>
<dbReference type="InterPro" id="IPR005829">
    <property type="entry name" value="Sugar_transporter_CS"/>
</dbReference>
<evidence type="ECO:0000256" key="3">
    <source>
        <dbReference type="ARBA" id="ARBA00022448"/>
    </source>
</evidence>
<accession>A0ABW6ZJE4</accession>
<dbReference type="PROSITE" id="PS00216">
    <property type="entry name" value="SUGAR_TRANSPORT_1"/>
    <property type="match status" value="1"/>
</dbReference>
<dbReference type="Pfam" id="PF00083">
    <property type="entry name" value="Sugar_tr"/>
    <property type="match status" value="1"/>
</dbReference>
<feature type="transmembrane region" description="Helical" evidence="8">
    <location>
        <begin position="50"/>
        <end position="71"/>
    </location>
</feature>
<feature type="transmembrane region" description="Helical" evidence="8">
    <location>
        <begin position="109"/>
        <end position="129"/>
    </location>
</feature>
<proteinExistence type="inferred from homology"/>
<feature type="transmembrane region" description="Helical" evidence="8">
    <location>
        <begin position="169"/>
        <end position="188"/>
    </location>
</feature>
<sequence>MSGGRTSAKGSAMIYLIAAIAGLAGALFGFDEGVIAGALAPLRRDLGIDPVAEGMMTAAVPFGAFIGAIVGGRLAAAAGRRKLLLWSAILFIGGALLSALAGGLITLTLARLVIGLAVGVAAMMAPLYISESAPAKERGMLVSIYQLAITLGILGAYVVGYAFDENWRWMFAMGAVPAVLLFGGIFALSDTPRWLAMRGRSAEAKAALARMRERPESDPAVAAEYEEIRAAAAADEGRKATFADLLSPRVRPALIVAMGLFLLQQLSGINAVIYYAPTVFELSGFSSTTTQILATAGIGVVNVLMTVVGMMLIDRLGRRLLLLIGFAGTAVSLGAIAIAAATGSPSLGVLALAGLVLYIASFAIAIGPLPWVMMSEVFPLDCRALGMSIASLVNWGFNFIVVFSFPVLVAEFGLAGVFGLYAVVCVAGLAFTQWLVPETNGVSLEEIERHLRSGRPLRELGRLHAA</sequence>
<evidence type="ECO:0000256" key="1">
    <source>
        <dbReference type="ARBA" id="ARBA00004141"/>
    </source>
</evidence>
<evidence type="ECO:0000256" key="7">
    <source>
        <dbReference type="RuleBase" id="RU003346"/>
    </source>
</evidence>
<protein>
    <submittedName>
        <fullName evidence="10">Sugar porter family MFS transporter</fullName>
    </submittedName>
</protein>
<dbReference type="EMBL" id="JBAFUR010000003">
    <property type="protein sequence ID" value="MFG1253131.1"/>
    <property type="molecule type" value="Genomic_DNA"/>
</dbReference>
<feature type="transmembrane region" description="Helical" evidence="8">
    <location>
        <begin position="253"/>
        <end position="276"/>
    </location>
</feature>
<dbReference type="InterPro" id="IPR005828">
    <property type="entry name" value="MFS_sugar_transport-like"/>
</dbReference>
<dbReference type="InterPro" id="IPR003663">
    <property type="entry name" value="Sugar/inositol_transpt"/>
</dbReference>
<comment type="caution">
    <text evidence="10">The sequence shown here is derived from an EMBL/GenBank/DDBJ whole genome shotgun (WGS) entry which is preliminary data.</text>
</comment>
<evidence type="ECO:0000256" key="8">
    <source>
        <dbReference type="SAM" id="Phobius"/>
    </source>
</evidence>
<evidence type="ECO:0000259" key="9">
    <source>
        <dbReference type="PROSITE" id="PS50850"/>
    </source>
</evidence>
<keyword evidence="11" id="KW-1185">Reference proteome</keyword>
<feature type="transmembrane region" description="Helical" evidence="8">
    <location>
        <begin position="320"/>
        <end position="341"/>
    </location>
</feature>
<feature type="transmembrane region" description="Helical" evidence="8">
    <location>
        <begin position="141"/>
        <end position="163"/>
    </location>
</feature>
<feature type="transmembrane region" description="Helical" evidence="8">
    <location>
        <begin position="83"/>
        <end position="103"/>
    </location>
</feature>
<dbReference type="InterPro" id="IPR050814">
    <property type="entry name" value="Myo-inositol_Transporter"/>
</dbReference>
<dbReference type="PROSITE" id="PS00217">
    <property type="entry name" value="SUGAR_TRANSPORT_2"/>
    <property type="match status" value="1"/>
</dbReference>
<feature type="domain" description="Major facilitator superfamily (MFS) profile" evidence="9">
    <location>
        <begin position="17"/>
        <end position="440"/>
    </location>
</feature>
<dbReference type="Gene3D" id="1.20.1250.20">
    <property type="entry name" value="MFS general substrate transporter like domains"/>
    <property type="match status" value="1"/>
</dbReference>
<keyword evidence="4 8" id="KW-0812">Transmembrane</keyword>
<dbReference type="Proteomes" id="UP001604043">
    <property type="component" value="Unassembled WGS sequence"/>
</dbReference>
<reference evidence="10 11" key="1">
    <citation type="submission" date="2024-02" db="EMBL/GenBank/DDBJ databases">
        <title>Expansion and revision of Xanthobacter and proposal of Roseixanthobacter gen. nov.</title>
        <authorList>
            <person name="Soltysiak M.P.M."/>
            <person name="Jalihal A."/>
            <person name="Ory A."/>
            <person name="Chrisophersen C."/>
            <person name="Lee A.D."/>
            <person name="Boulton J."/>
            <person name="Springer M."/>
        </authorList>
    </citation>
    <scope>NUCLEOTIDE SEQUENCE [LARGE SCALE GENOMIC DNA]</scope>
    <source>
        <strain evidence="10 11">CB5</strain>
    </source>
</reference>
<feature type="transmembrane region" description="Helical" evidence="8">
    <location>
        <begin position="347"/>
        <end position="372"/>
    </location>
</feature>
<dbReference type="PRINTS" id="PR00171">
    <property type="entry name" value="SUGRTRNSPORT"/>
</dbReference>
<evidence type="ECO:0000313" key="11">
    <source>
        <dbReference type="Proteomes" id="UP001604043"/>
    </source>
</evidence>
<dbReference type="InterPro" id="IPR036259">
    <property type="entry name" value="MFS_trans_sf"/>
</dbReference>
<dbReference type="PANTHER" id="PTHR48020:SF12">
    <property type="entry name" value="PROTON MYO-INOSITOL COTRANSPORTER"/>
    <property type="match status" value="1"/>
</dbReference>